<reference evidence="4 5" key="1">
    <citation type="journal article" date="2014" name="Genome Announc.">
        <title>Draft Genome Sequence of the Agar-Degrading Bacterium Catenovulum sp. Strain DS-2, Isolated from Intestines of Haliotis diversicolor.</title>
        <authorList>
            <person name="Shan D."/>
            <person name="Li X."/>
            <person name="Gu Z."/>
            <person name="Wei G."/>
            <person name="Gao Z."/>
            <person name="Shao Z."/>
        </authorList>
    </citation>
    <scope>NUCLEOTIDE SEQUENCE [LARGE SCALE GENOMIC DNA]</scope>
    <source>
        <strain evidence="4 5">DS-2</strain>
    </source>
</reference>
<dbReference type="InterPro" id="IPR051398">
    <property type="entry name" value="Polysacch_Deacetylase"/>
</dbReference>
<comment type="subcellular location">
    <subcellularLocation>
        <location evidence="1">Secreted</location>
    </subcellularLocation>
</comment>
<organism evidence="4 5">
    <name type="scientific">Catenovulum agarivorans DS-2</name>
    <dbReference type="NCBI Taxonomy" id="1328313"/>
    <lineage>
        <taxon>Bacteria</taxon>
        <taxon>Pseudomonadati</taxon>
        <taxon>Pseudomonadota</taxon>
        <taxon>Gammaproteobacteria</taxon>
        <taxon>Alteromonadales</taxon>
        <taxon>Alteromonadaceae</taxon>
        <taxon>Catenovulum</taxon>
    </lineage>
</organism>
<evidence type="ECO:0000256" key="2">
    <source>
        <dbReference type="ARBA" id="ARBA00022729"/>
    </source>
</evidence>
<dbReference type="PANTHER" id="PTHR34216">
    <property type="match status" value="1"/>
</dbReference>
<dbReference type="Pfam" id="PF01522">
    <property type="entry name" value="Polysacc_deac_1"/>
    <property type="match status" value="1"/>
</dbReference>
<feature type="domain" description="NodB homology" evidence="3">
    <location>
        <begin position="93"/>
        <end position="319"/>
    </location>
</feature>
<dbReference type="SUPFAM" id="SSF88713">
    <property type="entry name" value="Glycoside hydrolase/deacetylase"/>
    <property type="match status" value="1"/>
</dbReference>
<dbReference type="Gene3D" id="3.20.20.370">
    <property type="entry name" value="Glycoside hydrolase/deacetylase"/>
    <property type="match status" value="1"/>
</dbReference>
<comment type="caution">
    <text evidence="4">The sequence shown here is derived from an EMBL/GenBank/DDBJ whole genome shotgun (WGS) entry which is preliminary data.</text>
</comment>
<dbReference type="OrthoDB" id="9814639at2"/>
<dbReference type="InterPro" id="IPR011330">
    <property type="entry name" value="Glyco_hydro/deAcase_b/a-brl"/>
</dbReference>
<evidence type="ECO:0000313" key="4">
    <source>
        <dbReference type="EMBL" id="EWH11569.1"/>
    </source>
</evidence>
<dbReference type="RefSeq" id="WP_035013278.1">
    <property type="nucleotide sequence ID" value="NZ_ARZY01000004.1"/>
</dbReference>
<dbReference type="AlphaFoldDB" id="W7QF92"/>
<dbReference type="Proteomes" id="UP000019276">
    <property type="component" value="Unassembled WGS sequence"/>
</dbReference>
<dbReference type="PANTHER" id="PTHR34216:SF3">
    <property type="entry name" value="POLY-BETA-1,6-N-ACETYL-D-GLUCOSAMINE N-DEACETYLASE"/>
    <property type="match status" value="1"/>
</dbReference>
<protein>
    <submittedName>
        <fullName evidence="4">Regulatory protein, LacI</fullName>
    </submittedName>
</protein>
<dbReference type="PROSITE" id="PS51677">
    <property type="entry name" value="NODB"/>
    <property type="match status" value="1"/>
</dbReference>
<keyword evidence="2" id="KW-0732">Signal</keyword>
<keyword evidence="5" id="KW-1185">Reference proteome</keyword>
<dbReference type="InterPro" id="IPR002509">
    <property type="entry name" value="NODB_dom"/>
</dbReference>
<sequence>MIKLIQRRCWILVGLIALQFSKLSYASIEAKLLDNSFVILQYHHVANDTPAVTSVTDEQFIQHLDLIEQLDMNVVDLADAIDKVRSGEPLPDKSVAITFDDGYKNIANQALPELVKRGWPATVFVNPGLLTQSPSYYLTWPELKHWSKQKITIANHGWLHDYWVRENAQNNHQWQQKIKQSITDTEQAIIQHIGYSRKLVAYPYGEYDTWLQNWLREQKLIAFGQQSGGVAGFSDFTALPRFPASGIYANEKTLTTKLLSRVLPVDYTQLPSPIVSTDNNPPSLSFKLLFDKTNQLNCFIGGKAEMVMEKLADNRFQIKANQSLDKGRSRYNCTMQSKEAGRFYWLSQSWLIED</sequence>
<evidence type="ECO:0000259" key="3">
    <source>
        <dbReference type="PROSITE" id="PS51677"/>
    </source>
</evidence>
<accession>W7QF92</accession>
<gene>
    <name evidence="4" type="ORF">DS2_03635</name>
</gene>
<dbReference type="GO" id="GO:0005576">
    <property type="term" value="C:extracellular region"/>
    <property type="evidence" value="ECO:0007669"/>
    <property type="project" value="UniProtKB-SubCell"/>
</dbReference>
<dbReference type="GO" id="GO:0016810">
    <property type="term" value="F:hydrolase activity, acting on carbon-nitrogen (but not peptide) bonds"/>
    <property type="evidence" value="ECO:0007669"/>
    <property type="project" value="InterPro"/>
</dbReference>
<name>W7QF92_9ALTE</name>
<evidence type="ECO:0000313" key="5">
    <source>
        <dbReference type="Proteomes" id="UP000019276"/>
    </source>
</evidence>
<dbReference type="EMBL" id="ARZY01000004">
    <property type="protein sequence ID" value="EWH11569.1"/>
    <property type="molecule type" value="Genomic_DNA"/>
</dbReference>
<dbReference type="GO" id="GO:0005975">
    <property type="term" value="P:carbohydrate metabolic process"/>
    <property type="evidence" value="ECO:0007669"/>
    <property type="project" value="InterPro"/>
</dbReference>
<dbReference type="STRING" id="1328313.DS2_03635"/>
<dbReference type="PATRIC" id="fig|1328313.3.peg.754"/>
<evidence type="ECO:0000256" key="1">
    <source>
        <dbReference type="ARBA" id="ARBA00004613"/>
    </source>
</evidence>
<dbReference type="CDD" id="cd10973">
    <property type="entry name" value="CE4_DAC_u4_5s"/>
    <property type="match status" value="1"/>
</dbReference>
<proteinExistence type="predicted"/>
<dbReference type="eggNOG" id="COG0726">
    <property type="taxonomic scope" value="Bacteria"/>
</dbReference>